<evidence type="ECO:0000313" key="7">
    <source>
        <dbReference type="EMBL" id="KAK1317452.1"/>
    </source>
</evidence>
<feature type="compositionally biased region" description="Low complexity" evidence="5">
    <location>
        <begin position="647"/>
        <end position="658"/>
    </location>
</feature>
<sequence length="763" mass="85600">MGGSSKFLMLLSTPAPLLRRRPTSSAIRLARAALSSNRSFATLPRRRHLGFRFRASADQVHTLRDDHRENSLGVSSNASRASYHPWPEWSKLVESLRDRLSEPRLNGEDSFSAPEGVPEEFVRSANACLLFARARPDLLRSLSKNDIRVVVENGSPFLFNNSLDSMRRMRLFLDNNDSGVLESERAQTVDLMRYLLSYACNSLVASYQDSNNRELVETSVRNLLNELVNANGTINKTNFAEPILRQSVGSQPLGQNIEMKKGDWICPKCSFMNFGRNMKCLECSEERPKRQLTGMEWECPQCDFYNYGRNIVCLRCDCKCPGDISLANATARTHFGHSQRPSILNGNNSDRSEIKQSLAASDEKAERLFSEASQIDGTADLSSTTADEDFPEIMPLRKGVNRFVVSNRKTPLERRLDSTQLRNSGNDGSPEGIDYQAGDSGGLVSDRTRESSISERLDRILGRSQTSADKESSSSNKEDSVAMGAGDSVLSGKPESPIKNKNIGESERWSKKVAELDNERESRDLASTTGDDDFPDIMPIRKGENRFVVSKKKDRSLTSPQYKKRMAMEQANNNSNYVPFVPFPPGYFAKKDKPLENSTQNKTTPKTPPVSASAGDLNNQFYSENNLNENKVDSGYRVAENTTQQLSNNNRESTSNSTDGVWKGGFTGKSLEGSAVKEPDPLDMSEEAKAERWFRRVAQIKDISELSQIPDEDFPEIMPMRKGVNRFVVSKRKTPLERRLTSPQYRRNLPVVNDDLDKDIPRD</sequence>
<feature type="compositionally biased region" description="Polar residues" evidence="5">
    <location>
        <begin position="418"/>
        <end position="427"/>
    </location>
</feature>
<dbReference type="AlphaFoldDB" id="A0AAV9EYV3"/>
<evidence type="ECO:0000256" key="4">
    <source>
        <dbReference type="PROSITE-ProRule" id="PRU00322"/>
    </source>
</evidence>
<keyword evidence="2 4" id="KW-0863">Zinc-finger</keyword>
<accession>A0AAV9EYV3</accession>
<keyword evidence="3" id="KW-0862">Zinc</keyword>
<feature type="domain" description="RanBP2-type" evidence="6">
    <location>
        <begin position="292"/>
        <end position="322"/>
    </location>
</feature>
<reference evidence="7" key="2">
    <citation type="submission" date="2023-06" db="EMBL/GenBank/DDBJ databases">
        <authorList>
            <person name="Ma L."/>
            <person name="Liu K.-W."/>
            <person name="Li Z."/>
            <person name="Hsiao Y.-Y."/>
            <person name="Qi Y."/>
            <person name="Fu T."/>
            <person name="Tang G."/>
            <person name="Zhang D."/>
            <person name="Sun W.-H."/>
            <person name="Liu D.-K."/>
            <person name="Li Y."/>
            <person name="Chen G.-Z."/>
            <person name="Liu X.-D."/>
            <person name="Liao X.-Y."/>
            <person name="Jiang Y.-T."/>
            <person name="Yu X."/>
            <person name="Hao Y."/>
            <person name="Huang J."/>
            <person name="Zhao X.-W."/>
            <person name="Ke S."/>
            <person name="Chen Y.-Y."/>
            <person name="Wu W.-L."/>
            <person name="Hsu J.-L."/>
            <person name="Lin Y.-F."/>
            <person name="Huang M.-D."/>
            <person name="Li C.-Y."/>
            <person name="Huang L."/>
            <person name="Wang Z.-W."/>
            <person name="Zhao X."/>
            <person name="Zhong W.-Y."/>
            <person name="Peng D.-H."/>
            <person name="Ahmad S."/>
            <person name="Lan S."/>
            <person name="Zhang J.-S."/>
            <person name="Tsai W.-C."/>
            <person name="Van De Peer Y."/>
            <person name="Liu Z.-J."/>
        </authorList>
    </citation>
    <scope>NUCLEOTIDE SEQUENCE</scope>
    <source>
        <strain evidence="7">CP</strain>
        <tissue evidence="7">Leaves</tissue>
    </source>
</reference>
<dbReference type="InterPro" id="IPR036443">
    <property type="entry name" value="Znf_RanBP2_sf"/>
</dbReference>
<dbReference type="SUPFAM" id="SSF90209">
    <property type="entry name" value="Ran binding protein zinc finger-like"/>
    <property type="match status" value="1"/>
</dbReference>
<evidence type="ECO:0000256" key="5">
    <source>
        <dbReference type="SAM" id="MobiDB-lite"/>
    </source>
</evidence>
<dbReference type="PROSITE" id="PS50199">
    <property type="entry name" value="ZF_RANBP2_2"/>
    <property type="match status" value="2"/>
</dbReference>
<feature type="region of interest" description="Disordered" evidence="5">
    <location>
        <begin position="738"/>
        <end position="763"/>
    </location>
</feature>
<evidence type="ECO:0000256" key="3">
    <source>
        <dbReference type="ARBA" id="ARBA00022833"/>
    </source>
</evidence>
<dbReference type="PANTHER" id="PTHR23111">
    <property type="entry name" value="ZINC FINGER PROTEIN"/>
    <property type="match status" value="1"/>
</dbReference>
<evidence type="ECO:0000256" key="2">
    <source>
        <dbReference type="ARBA" id="ARBA00022771"/>
    </source>
</evidence>
<feature type="domain" description="RanBP2-type" evidence="6">
    <location>
        <begin position="260"/>
        <end position="289"/>
    </location>
</feature>
<dbReference type="GO" id="GO:0008270">
    <property type="term" value="F:zinc ion binding"/>
    <property type="evidence" value="ECO:0007669"/>
    <property type="project" value="UniProtKB-KW"/>
</dbReference>
<feature type="compositionally biased region" description="Basic and acidic residues" evidence="5">
    <location>
        <begin position="468"/>
        <end position="480"/>
    </location>
</feature>
<feature type="compositionally biased region" description="Polar residues" evidence="5">
    <location>
        <begin position="596"/>
        <end position="605"/>
    </location>
</feature>
<protein>
    <recommendedName>
        <fullName evidence="6">RanBP2-type domain-containing protein</fullName>
    </recommendedName>
</protein>
<feature type="compositionally biased region" description="Basic and acidic residues" evidence="5">
    <location>
        <begin position="446"/>
        <end position="461"/>
    </location>
</feature>
<dbReference type="GO" id="GO:0003729">
    <property type="term" value="F:mRNA binding"/>
    <property type="evidence" value="ECO:0007669"/>
    <property type="project" value="TreeGrafter"/>
</dbReference>
<dbReference type="SMART" id="SM00547">
    <property type="entry name" value="ZnF_RBZ"/>
    <property type="match status" value="2"/>
</dbReference>
<dbReference type="Gene3D" id="4.10.1060.10">
    <property type="entry name" value="Zinc finger, RanBP2-type"/>
    <property type="match status" value="2"/>
</dbReference>
<keyword evidence="8" id="KW-1185">Reference proteome</keyword>
<evidence type="ECO:0000313" key="8">
    <source>
        <dbReference type="Proteomes" id="UP001180020"/>
    </source>
</evidence>
<feature type="compositionally biased region" description="Basic and acidic residues" evidence="5">
    <location>
        <begin position="496"/>
        <end position="524"/>
    </location>
</feature>
<comment type="caution">
    <text evidence="7">The sequence shown here is derived from an EMBL/GenBank/DDBJ whole genome shotgun (WGS) entry which is preliminary data.</text>
</comment>
<proteinExistence type="predicted"/>
<dbReference type="Pfam" id="PF00641">
    <property type="entry name" value="Zn_ribbon_RanBP"/>
    <property type="match status" value="1"/>
</dbReference>
<dbReference type="EMBL" id="JAUJYO010000005">
    <property type="protein sequence ID" value="KAK1317452.1"/>
    <property type="molecule type" value="Genomic_DNA"/>
</dbReference>
<name>A0AAV9EYV3_ACOCL</name>
<dbReference type="PROSITE" id="PS01358">
    <property type="entry name" value="ZF_RANBP2_1"/>
    <property type="match status" value="2"/>
</dbReference>
<evidence type="ECO:0000256" key="1">
    <source>
        <dbReference type="ARBA" id="ARBA00022723"/>
    </source>
</evidence>
<dbReference type="PANTHER" id="PTHR23111:SF30">
    <property type="entry name" value="ZINC FINGER PROTEIN VAR3, CHLOROPLASTIC"/>
    <property type="match status" value="1"/>
</dbReference>
<gene>
    <name evidence="7" type="ORF">QJS10_CPA05g00601</name>
</gene>
<feature type="region of interest" description="Disordered" evidence="5">
    <location>
        <begin position="414"/>
        <end position="539"/>
    </location>
</feature>
<organism evidence="7 8">
    <name type="scientific">Acorus calamus</name>
    <name type="common">Sweet flag</name>
    <dbReference type="NCBI Taxonomy" id="4465"/>
    <lineage>
        <taxon>Eukaryota</taxon>
        <taxon>Viridiplantae</taxon>
        <taxon>Streptophyta</taxon>
        <taxon>Embryophyta</taxon>
        <taxon>Tracheophyta</taxon>
        <taxon>Spermatophyta</taxon>
        <taxon>Magnoliopsida</taxon>
        <taxon>Liliopsida</taxon>
        <taxon>Acoraceae</taxon>
        <taxon>Acorus</taxon>
    </lineage>
</organism>
<dbReference type="InterPro" id="IPR001876">
    <property type="entry name" value="Znf_RanBP2"/>
</dbReference>
<dbReference type="Proteomes" id="UP001180020">
    <property type="component" value="Unassembled WGS sequence"/>
</dbReference>
<feature type="region of interest" description="Disordered" evidence="5">
    <location>
        <begin position="589"/>
        <end position="616"/>
    </location>
</feature>
<dbReference type="GO" id="GO:0005737">
    <property type="term" value="C:cytoplasm"/>
    <property type="evidence" value="ECO:0007669"/>
    <property type="project" value="TreeGrafter"/>
</dbReference>
<reference evidence="7" key="1">
    <citation type="journal article" date="2023" name="Nat. Commun.">
        <title>Diploid and tetraploid genomes of Acorus and the evolution of monocots.</title>
        <authorList>
            <person name="Ma L."/>
            <person name="Liu K.W."/>
            <person name="Li Z."/>
            <person name="Hsiao Y.Y."/>
            <person name="Qi Y."/>
            <person name="Fu T."/>
            <person name="Tang G.D."/>
            <person name="Zhang D."/>
            <person name="Sun W.H."/>
            <person name="Liu D.K."/>
            <person name="Li Y."/>
            <person name="Chen G.Z."/>
            <person name="Liu X.D."/>
            <person name="Liao X.Y."/>
            <person name="Jiang Y.T."/>
            <person name="Yu X."/>
            <person name="Hao Y."/>
            <person name="Huang J."/>
            <person name="Zhao X.W."/>
            <person name="Ke S."/>
            <person name="Chen Y.Y."/>
            <person name="Wu W.L."/>
            <person name="Hsu J.L."/>
            <person name="Lin Y.F."/>
            <person name="Huang M.D."/>
            <person name="Li C.Y."/>
            <person name="Huang L."/>
            <person name="Wang Z.W."/>
            <person name="Zhao X."/>
            <person name="Zhong W.Y."/>
            <person name="Peng D.H."/>
            <person name="Ahmad S."/>
            <person name="Lan S."/>
            <person name="Zhang J.S."/>
            <person name="Tsai W.C."/>
            <person name="Van de Peer Y."/>
            <person name="Liu Z.J."/>
        </authorList>
    </citation>
    <scope>NUCLEOTIDE SEQUENCE</scope>
    <source>
        <strain evidence="7">CP</strain>
    </source>
</reference>
<keyword evidence="1" id="KW-0479">Metal-binding</keyword>
<feature type="region of interest" description="Disordered" evidence="5">
    <location>
        <begin position="642"/>
        <end position="662"/>
    </location>
</feature>
<evidence type="ECO:0000259" key="6">
    <source>
        <dbReference type="PROSITE" id="PS50199"/>
    </source>
</evidence>